<dbReference type="Pfam" id="PF00079">
    <property type="entry name" value="Serpin"/>
    <property type="match status" value="1"/>
</dbReference>
<organism evidence="3 4">
    <name type="scientific">Planococcus lenghuensis</name>
    <dbReference type="NCBI Taxonomy" id="2213202"/>
    <lineage>
        <taxon>Bacteria</taxon>
        <taxon>Bacillati</taxon>
        <taxon>Bacillota</taxon>
        <taxon>Bacilli</taxon>
        <taxon>Bacillales</taxon>
        <taxon>Caryophanaceae</taxon>
        <taxon>Planococcus</taxon>
    </lineage>
</organism>
<protein>
    <recommendedName>
        <fullName evidence="2">Serpin domain-containing protein</fullName>
    </recommendedName>
</protein>
<dbReference type="AlphaFoldDB" id="A0A1Q2KY55"/>
<dbReference type="PROSITE" id="PS00284">
    <property type="entry name" value="SERPIN"/>
    <property type="match status" value="1"/>
</dbReference>
<evidence type="ECO:0000256" key="1">
    <source>
        <dbReference type="RuleBase" id="RU000411"/>
    </source>
</evidence>
<dbReference type="SMART" id="SM00093">
    <property type="entry name" value="SERPIN"/>
    <property type="match status" value="1"/>
</dbReference>
<comment type="similarity">
    <text evidence="1">Belongs to the serpin family.</text>
</comment>
<dbReference type="InterPro" id="IPR023796">
    <property type="entry name" value="Serpin_dom"/>
</dbReference>
<keyword evidence="4" id="KW-1185">Reference proteome</keyword>
<dbReference type="KEGG" id="pmar:B0X71_08435"/>
<dbReference type="SUPFAM" id="SSF56574">
    <property type="entry name" value="Serpins"/>
    <property type="match status" value="1"/>
</dbReference>
<dbReference type="PROSITE" id="PS51257">
    <property type="entry name" value="PROKAR_LIPOPROTEIN"/>
    <property type="match status" value="1"/>
</dbReference>
<sequence>MKGNVQLLISASVLLVLAGCGNVSLLSDQWTDERGETLQIDEEVEYGKEDYRKIVQANNQLGMELLPEISANENGNKFISPLSLYMALSMLYNGADGKTAAEIADVLNTSLTPEEMSRANASLSMMLANNSESVVLEVANSVWLNEDYDFKESFIKNSGDYFNADVHEIDIGEPASSDEINDWVDDSTNGMIEKMVPKPLNSNLVAILLNAIYFNGKWTLPFEEKNTEDQPFYLENGKSVDLPMMTMDLDWVYLENDLFQAVAMPYGNREATMFVFLPREELPLDEFEGRMTMKNWAEWRQQFSDRYGTLSLPRIELEYGVFLNEPLKALGMETAFAESDLSKMFEQKGPDISKVMQKTALKVDEEGTEAAAVTEIAVAVEGNADGPFEMTVNRPFFLIIEDTETRSILFMGAISNPAP</sequence>
<dbReference type="PANTHER" id="PTHR11461">
    <property type="entry name" value="SERINE PROTEASE INHIBITOR, SERPIN"/>
    <property type="match status" value="1"/>
</dbReference>
<dbReference type="Proteomes" id="UP000188184">
    <property type="component" value="Chromosome"/>
</dbReference>
<name>A0A1Q2KY55_9BACL</name>
<dbReference type="EMBL" id="CP019640">
    <property type="protein sequence ID" value="AQQ53119.1"/>
    <property type="molecule type" value="Genomic_DNA"/>
</dbReference>
<accession>A0A1Q2KY55</accession>
<dbReference type="OrthoDB" id="9764871at2"/>
<evidence type="ECO:0000313" key="3">
    <source>
        <dbReference type="EMBL" id="AQQ53119.1"/>
    </source>
</evidence>
<proteinExistence type="inferred from homology"/>
<dbReference type="PANTHER" id="PTHR11461:SF211">
    <property type="entry name" value="GH10112P-RELATED"/>
    <property type="match status" value="1"/>
</dbReference>
<dbReference type="Gene3D" id="2.30.39.10">
    <property type="entry name" value="Alpha-1-antitrypsin, domain 1"/>
    <property type="match status" value="1"/>
</dbReference>
<dbReference type="InterPro" id="IPR000215">
    <property type="entry name" value="Serpin_fam"/>
</dbReference>
<dbReference type="Gene3D" id="3.30.497.10">
    <property type="entry name" value="Antithrombin, subunit I, domain 2"/>
    <property type="match status" value="1"/>
</dbReference>
<dbReference type="CDD" id="cd19588">
    <property type="entry name" value="serpin_miropin-like"/>
    <property type="match status" value="1"/>
</dbReference>
<dbReference type="RefSeq" id="WP_077589002.1">
    <property type="nucleotide sequence ID" value="NZ_CP019640.1"/>
</dbReference>
<dbReference type="InterPro" id="IPR042178">
    <property type="entry name" value="Serpin_sf_1"/>
</dbReference>
<evidence type="ECO:0000259" key="2">
    <source>
        <dbReference type="SMART" id="SM00093"/>
    </source>
</evidence>
<dbReference type="GO" id="GO:0004867">
    <property type="term" value="F:serine-type endopeptidase inhibitor activity"/>
    <property type="evidence" value="ECO:0007669"/>
    <property type="project" value="InterPro"/>
</dbReference>
<feature type="domain" description="Serpin" evidence="2">
    <location>
        <begin position="63"/>
        <end position="417"/>
    </location>
</feature>
<dbReference type="InterPro" id="IPR023795">
    <property type="entry name" value="Serpin_CS"/>
</dbReference>
<dbReference type="GO" id="GO:0005615">
    <property type="term" value="C:extracellular space"/>
    <property type="evidence" value="ECO:0007669"/>
    <property type="project" value="InterPro"/>
</dbReference>
<dbReference type="InterPro" id="IPR042185">
    <property type="entry name" value="Serpin_sf_2"/>
</dbReference>
<dbReference type="InterPro" id="IPR036186">
    <property type="entry name" value="Serpin_sf"/>
</dbReference>
<evidence type="ECO:0000313" key="4">
    <source>
        <dbReference type="Proteomes" id="UP000188184"/>
    </source>
</evidence>
<gene>
    <name evidence="3" type="ORF">B0X71_08435</name>
</gene>
<reference evidence="3 4" key="1">
    <citation type="submission" date="2017-02" db="EMBL/GenBank/DDBJ databases">
        <title>The complete genomic sequence of a novel cold adapted crude oil-degrading bacterium Planococcus qaidamina Y42.</title>
        <authorList>
            <person name="Yang R."/>
        </authorList>
    </citation>
    <scope>NUCLEOTIDE SEQUENCE [LARGE SCALE GENOMIC DNA]</scope>
    <source>
        <strain evidence="3 4">Y42</strain>
    </source>
</reference>